<comment type="caution">
    <text evidence="14">The sequence shown here is derived from an EMBL/GenBank/DDBJ whole genome shotgun (WGS) entry which is preliminary data.</text>
</comment>
<accession>A0ABR8UTI9</accession>
<evidence type="ECO:0000256" key="12">
    <source>
        <dbReference type="RuleBase" id="RU003476"/>
    </source>
</evidence>
<comment type="cofactor">
    <cofactor evidence="1">
        <name>Mg(2+)</name>
        <dbReference type="ChEBI" id="CHEBI:18420"/>
    </cofactor>
</comment>
<comment type="catalytic activity">
    <reaction evidence="10">
        <text>8-oxo-dGTP + H2O = 8-oxo-dGMP + diphosphate + H(+)</text>
        <dbReference type="Rhea" id="RHEA:31575"/>
        <dbReference type="ChEBI" id="CHEBI:15377"/>
        <dbReference type="ChEBI" id="CHEBI:15378"/>
        <dbReference type="ChEBI" id="CHEBI:33019"/>
        <dbReference type="ChEBI" id="CHEBI:63224"/>
        <dbReference type="ChEBI" id="CHEBI:77896"/>
        <dbReference type="EC" id="3.6.1.55"/>
    </reaction>
</comment>
<evidence type="ECO:0000256" key="4">
    <source>
        <dbReference type="ARBA" id="ARBA00022705"/>
    </source>
</evidence>
<keyword evidence="5" id="KW-0479">Metal-binding</keyword>
<dbReference type="Pfam" id="PF00293">
    <property type="entry name" value="NUDIX"/>
    <property type="match status" value="1"/>
</dbReference>
<feature type="domain" description="Nudix hydrolase" evidence="13">
    <location>
        <begin position="4"/>
        <end position="138"/>
    </location>
</feature>
<evidence type="ECO:0000256" key="6">
    <source>
        <dbReference type="ARBA" id="ARBA00022763"/>
    </source>
</evidence>
<evidence type="ECO:0000256" key="10">
    <source>
        <dbReference type="ARBA" id="ARBA00035861"/>
    </source>
</evidence>
<keyword evidence="15" id="KW-1185">Reference proteome</keyword>
<evidence type="ECO:0000256" key="8">
    <source>
        <dbReference type="ARBA" id="ARBA00022842"/>
    </source>
</evidence>
<keyword evidence="7 12" id="KW-0378">Hydrolase</keyword>
<sequence>MNPELKQVVGAAIVDDLRSPRSLLAARRSAPEQYAGMWEFPGGKVEPGETCEAALHRELAEELGVEVALGAEITGPLAQGWPLNQSAAMRVWLVQLTAGEPQPLEDHDELRWVRLDSLELAELPWIPADLPIVSAMLQAAGVQNPALQLQRPPREPS</sequence>
<dbReference type="PROSITE" id="PS51462">
    <property type="entry name" value="NUDIX"/>
    <property type="match status" value="1"/>
</dbReference>
<evidence type="ECO:0000256" key="7">
    <source>
        <dbReference type="ARBA" id="ARBA00022801"/>
    </source>
</evidence>
<evidence type="ECO:0000259" key="13">
    <source>
        <dbReference type="PROSITE" id="PS51462"/>
    </source>
</evidence>
<dbReference type="InterPro" id="IPR015797">
    <property type="entry name" value="NUDIX_hydrolase-like_dom_sf"/>
</dbReference>
<evidence type="ECO:0000313" key="14">
    <source>
        <dbReference type="EMBL" id="MBD7995872.1"/>
    </source>
</evidence>
<dbReference type="PRINTS" id="PR00502">
    <property type="entry name" value="NUDIXFAMILY"/>
</dbReference>
<evidence type="ECO:0000256" key="2">
    <source>
        <dbReference type="ARBA" id="ARBA00005582"/>
    </source>
</evidence>
<dbReference type="CDD" id="cd03425">
    <property type="entry name" value="NUDIX_MutT_NudA_like"/>
    <property type="match status" value="1"/>
</dbReference>
<keyword evidence="9" id="KW-0234">DNA repair</keyword>
<evidence type="ECO:0000256" key="1">
    <source>
        <dbReference type="ARBA" id="ARBA00001946"/>
    </source>
</evidence>
<evidence type="ECO:0000256" key="3">
    <source>
        <dbReference type="ARBA" id="ARBA00022457"/>
    </source>
</evidence>
<keyword evidence="4" id="KW-0235">DNA replication</keyword>
<dbReference type="InterPro" id="IPR000086">
    <property type="entry name" value="NUDIX_hydrolase_dom"/>
</dbReference>
<dbReference type="EC" id="3.6.1.55" evidence="11"/>
<evidence type="ECO:0000256" key="5">
    <source>
        <dbReference type="ARBA" id="ARBA00022723"/>
    </source>
</evidence>
<dbReference type="PANTHER" id="PTHR47707">
    <property type="entry name" value="8-OXO-DGTP DIPHOSPHATASE"/>
    <property type="match status" value="1"/>
</dbReference>
<keyword evidence="3" id="KW-0515">Mutator protein</keyword>
<dbReference type="RefSeq" id="WP_191808412.1">
    <property type="nucleotide sequence ID" value="NZ_JACSQD010000005.1"/>
</dbReference>
<dbReference type="PROSITE" id="PS00893">
    <property type="entry name" value="NUDIX_BOX"/>
    <property type="match status" value="1"/>
</dbReference>
<dbReference type="Proteomes" id="UP000609874">
    <property type="component" value="Unassembled WGS sequence"/>
</dbReference>
<protein>
    <recommendedName>
        <fullName evidence="11">8-oxo-dGTP diphosphatase</fullName>
        <ecNumber evidence="11">3.6.1.55</ecNumber>
    </recommendedName>
</protein>
<evidence type="ECO:0000313" key="15">
    <source>
        <dbReference type="Proteomes" id="UP000609874"/>
    </source>
</evidence>
<dbReference type="EMBL" id="JACSQD010000005">
    <property type="protein sequence ID" value="MBD7995872.1"/>
    <property type="molecule type" value="Genomic_DNA"/>
</dbReference>
<gene>
    <name evidence="14" type="ORF">H9639_11240</name>
</gene>
<evidence type="ECO:0000256" key="9">
    <source>
        <dbReference type="ARBA" id="ARBA00023204"/>
    </source>
</evidence>
<reference evidence="14 15" key="1">
    <citation type="submission" date="2020-08" db="EMBL/GenBank/DDBJ databases">
        <title>A Genomic Blueprint of the Chicken Gut Microbiome.</title>
        <authorList>
            <person name="Gilroy R."/>
            <person name="Ravi A."/>
            <person name="Getino M."/>
            <person name="Pursley I."/>
            <person name="Horton D.L."/>
            <person name="Alikhan N.-F."/>
            <person name="Baker D."/>
            <person name="Gharbi K."/>
            <person name="Hall N."/>
            <person name="Watson M."/>
            <person name="Adriaenssens E.M."/>
            <person name="Foster-Nyarko E."/>
            <person name="Jarju S."/>
            <person name="Secka A."/>
            <person name="Antonio M."/>
            <person name="Oren A."/>
            <person name="Chaudhuri R."/>
            <person name="La Ragione R.M."/>
            <person name="Hildebrand F."/>
            <person name="Pallen M.J."/>
        </authorList>
    </citation>
    <scope>NUCLEOTIDE SEQUENCE [LARGE SCALE GENOMIC DNA]</scope>
    <source>
        <strain evidence="14 15">Sa2CUA1</strain>
    </source>
</reference>
<dbReference type="InterPro" id="IPR020476">
    <property type="entry name" value="Nudix_hydrolase"/>
</dbReference>
<name>A0ABR8UTI9_9MICC</name>
<dbReference type="SUPFAM" id="SSF55811">
    <property type="entry name" value="Nudix"/>
    <property type="match status" value="1"/>
</dbReference>
<dbReference type="InterPro" id="IPR020084">
    <property type="entry name" value="NUDIX_hydrolase_CS"/>
</dbReference>
<evidence type="ECO:0000256" key="11">
    <source>
        <dbReference type="ARBA" id="ARBA00038905"/>
    </source>
</evidence>
<proteinExistence type="inferred from homology"/>
<keyword evidence="6" id="KW-0227">DNA damage</keyword>
<dbReference type="Gene3D" id="3.90.79.10">
    <property type="entry name" value="Nucleoside Triphosphate Pyrophosphohydrolase"/>
    <property type="match status" value="1"/>
</dbReference>
<keyword evidence="8" id="KW-0460">Magnesium</keyword>
<organism evidence="14 15">
    <name type="scientific">Arthrobacter gallicola</name>
    <dbReference type="NCBI Taxonomy" id="2762225"/>
    <lineage>
        <taxon>Bacteria</taxon>
        <taxon>Bacillati</taxon>
        <taxon>Actinomycetota</taxon>
        <taxon>Actinomycetes</taxon>
        <taxon>Micrococcales</taxon>
        <taxon>Micrococcaceae</taxon>
        <taxon>Arthrobacter</taxon>
    </lineage>
</organism>
<comment type="similarity">
    <text evidence="2 12">Belongs to the Nudix hydrolase family.</text>
</comment>
<dbReference type="PANTHER" id="PTHR47707:SF1">
    <property type="entry name" value="NUDIX HYDROLASE FAMILY PROTEIN"/>
    <property type="match status" value="1"/>
</dbReference>
<dbReference type="InterPro" id="IPR047127">
    <property type="entry name" value="MutT-like"/>
</dbReference>